<accession>A0A2S9IQR2</accession>
<evidence type="ECO:0000313" key="2">
    <source>
        <dbReference type="Proteomes" id="UP000239434"/>
    </source>
</evidence>
<protein>
    <submittedName>
        <fullName evidence="1">Uncharacterized protein</fullName>
    </submittedName>
</protein>
<dbReference type="EMBL" id="PVBR01000009">
    <property type="protein sequence ID" value="PRD42861.1"/>
    <property type="molecule type" value="Genomic_DNA"/>
</dbReference>
<sequence>MSTSTEWNLGSSGVKQEARDLAIVSFPLIVLNSVRVPTPFTRQAMQKRARVPAHLQVKRAIRSSYLNSVCDFPNRLAARDWIN</sequence>
<comment type="caution">
    <text evidence="1">The sequence shown here is derived from an EMBL/GenBank/DDBJ whole genome shotgun (WGS) entry which is preliminary data.</text>
</comment>
<evidence type="ECO:0000313" key="1">
    <source>
        <dbReference type="EMBL" id="PRD42861.1"/>
    </source>
</evidence>
<name>A0A2S9IQR2_9HYPH</name>
<organism evidence="1 2">
    <name type="scientific">Phyllobacterium phragmitis</name>
    <dbReference type="NCBI Taxonomy" id="2670329"/>
    <lineage>
        <taxon>Bacteria</taxon>
        <taxon>Pseudomonadati</taxon>
        <taxon>Pseudomonadota</taxon>
        <taxon>Alphaproteobacteria</taxon>
        <taxon>Hyphomicrobiales</taxon>
        <taxon>Phyllobacteriaceae</taxon>
        <taxon>Phyllobacterium</taxon>
    </lineage>
</organism>
<dbReference type="AlphaFoldDB" id="A0A2S9IQR2"/>
<proteinExistence type="predicted"/>
<dbReference type="RefSeq" id="WP_105742525.1">
    <property type="nucleotide sequence ID" value="NZ_PVBR01000009.1"/>
</dbReference>
<reference evidence="1 2" key="1">
    <citation type="submission" date="2018-02" db="EMBL/GenBank/DDBJ databases">
        <title>The draft genome of Phyllobacterium sp. 1N-3.</title>
        <authorList>
            <person name="Liu L."/>
            <person name="Li L."/>
            <person name="Zhang X."/>
            <person name="Wang T."/>
            <person name="Liang L."/>
        </authorList>
    </citation>
    <scope>NUCLEOTIDE SEQUENCE [LARGE SCALE GENOMIC DNA]</scope>
    <source>
        <strain evidence="1 2">1N-3</strain>
    </source>
</reference>
<dbReference type="Proteomes" id="UP000239434">
    <property type="component" value="Unassembled WGS sequence"/>
</dbReference>
<keyword evidence="2" id="KW-1185">Reference proteome</keyword>
<gene>
    <name evidence="1" type="ORF">C5748_13865</name>
</gene>